<keyword evidence="1" id="KW-0175">Coiled coil</keyword>
<evidence type="ECO:0000256" key="1">
    <source>
        <dbReference type="SAM" id="Coils"/>
    </source>
</evidence>
<feature type="coiled-coil region" evidence="1">
    <location>
        <begin position="96"/>
        <end position="133"/>
    </location>
</feature>
<organism evidence="3 4">
    <name type="scientific">Loigolactobacillus bifermentans DSM 20003</name>
    <dbReference type="NCBI Taxonomy" id="1423726"/>
    <lineage>
        <taxon>Bacteria</taxon>
        <taxon>Bacillati</taxon>
        <taxon>Bacillota</taxon>
        <taxon>Bacilli</taxon>
        <taxon>Lactobacillales</taxon>
        <taxon>Lactobacillaceae</taxon>
        <taxon>Loigolactobacillus</taxon>
    </lineage>
</organism>
<dbReference type="Pfam" id="PF06946">
    <property type="entry name" value="Phage_holin_5_1"/>
    <property type="match status" value="1"/>
</dbReference>
<feature type="transmembrane region" description="Helical" evidence="2">
    <location>
        <begin position="6"/>
        <end position="26"/>
    </location>
</feature>
<comment type="caution">
    <text evidence="3">The sequence shown here is derived from an EMBL/GenBank/DDBJ whole genome shotgun (WGS) entry which is preliminary data.</text>
</comment>
<dbReference type="InterPro" id="IPR009708">
    <property type="entry name" value="Phage_A118_holin/antiholin"/>
</dbReference>
<evidence type="ECO:0008006" key="5">
    <source>
        <dbReference type="Google" id="ProtNLM"/>
    </source>
</evidence>
<keyword evidence="2" id="KW-0812">Transmembrane</keyword>
<evidence type="ECO:0000256" key="2">
    <source>
        <dbReference type="SAM" id="Phobius"/>
    </source>
</evidence>
<dbReference type="PATRIC" id="fig|1423726.3.peg.2798"/>
<protein>
    <recommendedName>
        <fullName evidence="5">Holin</fullName>
    </recommendedName>
</protein>
<dbReference type="EMBL" id="AZDA01000046">
    <property type="protein sequence ID" value="KRK38973.1"/>
    <property type="molecule type" value="Genomic_DNA"/>
</dbReference>
<sequence>MEINSLASEAELFIIAVAVSVISQLLKKATPIPSAAIPFLAVILGAVGGLIATALTDDSNYVACAVVGAFSGGASCGAFDGIKGLKTIVAEKLATNKDLKAKASQTESALKAVSDAQEQIESLQAKLLSVSATAVSTIGTTGVTPTETEAKNE</sequence>
<keyword evidence="4" id="KW-1185">Reference proteome</keyword>
<gene>
    <name evidence="3" type="ORF">FC07_GL002689</name>
</gene>
<accession>A0A0R1GX72</accession>
<name>A0A0R1GX72_9LACO</name>
<dbReference type="RefSeq" id="WP_057904346.1">
    <property type="nucleotide sequence ID" value="NZ_AZDA01000046.1"/>
</dbReference>
<evidence type="ECO:0000313" key="4">
    <source>
        <dbReference type="Proteomes" id="UP000051461"/>
    </source>
</evidence>
<evidence type="ECO:0000313" key="3">
    <source>
        <dbReference type="EMBL" id="KRK38973.1"/>
    </source>
</evidence>
<feature type="transmembrane region" description="Helical" evidence="2">
    <location>
        <begin position="35"/>
        <end position="54"/>
    </location>
</feature>
<reference evidence="3 4" key="1">
    <citation type="journal article" date="2015" name="Genome Announc.">
        <title>Expanding the biotechnology potential of lactobacilli through comparative genomics of 213 strains and associated genera.</title>
        <authorList>
            <person name="Sun Z."/>
            <person name="Harris H.M."/>
            <person name="McCann A."/>
            <person name="Guo C."/>
            <person name="Argimon S."/>
            <person name="Zhang W."/>
            <person name="Yang X."/>
            <person name="Jeffery I.B."/>
            <person name="Cooney J.C."/>
            <person name="Kagawa T.F."/>
            <person name="Liu W."/>
            <person name="Song Y."/>
            <person name="Salvetti E."/>
            <person name="Wrobel A."/>
            <person name="Rasinkangas P."/>
            <person name="Parkhill J."/>
            <person name="Rea M.C."/>
            <person name="O'Sullivan O."/>
            <person name="Ritari J."/>
            <person name="Douillard F.P."/>
            <person name="Paul Ross R."/>
            <person name="Yang R."/>
            <person name="Briner A.E."/>
            <person name="Felis G.E."/>
            <person name="de Vos W.M."/>
            <person name="Barrangou R."/>
            <person name="Klaenhammer T.R."/>
            <person name="Caufield P.W."/>
            <person name="Cui Y."/>
            <person name="Zhang H."/>
            <person name="O'Toole P.W."/>
        </authorList>
    </citation>
    <scope>NUCLEOTIDE SEQUENCE [LARGE SCALE GENOMIC DNA]</scope>
    <source>
        <strain evidence="3 4">DSM 20003</strain>
    </source>
</reference>
<keyword evidence="2" id="KW-1133">Transmembrane helix</keyword>
<keyword evidence="2" id="KW-0472">Membrane</keyword>
<dbReference type="OrthoDB" id="2969583at2"/>
<proteinExistence type="predicted"/>
<dbReference type="STRING" id="1423726.FC07_GL002689"/>
<dbReference type="AlphaFoldDB" id="A0A0R1GX72"/>
<dbReference type="Proteomes" id="UP000051461">
    <property type="component" value="Unassembled WGS sequence"/>
</dbReference>